<evidence type="ECO:0000313" key="1">
    <source>
        <dbReference type="EMBL" id="SCU73312.1"/>
    </source>
</evidence>
<dbReference type="NCBIfam" id="TIGR04267">
    <property type="entry name" value="mod_HExxH"/>
    <property type="match status" value="1"/>
</dbReference>
<proteinExistence type="predicted"/>
<dbReference type="InterPro" id="IPR026337">
    <property type="entry name" value="AKG_HExxH"/>
</dbReference>
<gene>
    <name evidence="1" type="ORF">CNECB9_1010010</name>
</gene>
<accession>A0A1K0I822</accession>
<dbReference type="EMBL" id="FMSH01000004">
    <property type="protein sequence ID" value="SCU73312.1"/>
    <property type="molecule type" value="Genomic_DNA"/>
</dbReference>
<organism evidence="1">
    <name type="scientific">Cupriavidus necator</name>
    <name type="common">Alcaligenes eutrophus</name>
    <name type="synonym">Ralstonia eutropha</name>
    <dbReference type="NCBI Taxonomy" id="106590"/>
    <lineage>
        <taxon>Bacteria</taxon>
        <taxon>Pseudomonadati</taxon>
        <taxon>Pseudomonadota</taxon>
        <taxon>Betaproteobacteria</taxon>
        <taxon>Burkholderiales</taxon>
        <taxon>Burkholderiaceae</taxon>
        <taxon>Cupriavidus</taxon>
    </lineage>
</organism>
<reference evidence="1" key="1">
    <citation type="submission" date="2016-09" db="EMBL/GenBank/DDBJ databases">
        <authorList>
            <person name="Capua I."/>
            <person name="De Benedictis P."/>
            <person name="Joannis T."/>
            <person name="Lombin L.H."/>
            <person name="Cattoli G."/>
        </authorList>
    </citation>
    <scope>NUCLEOTIDE SEQUENCE</scope>
    <source>
        <strain evidence="1">B9</strain>
    </source>
</reference>
<dbReference type="RefSeq" id="WP_340519427.1">
    <property type="nucleotide sequence ID" value="NZ_FMSH01000004.1"/>
</dbReference>
<dbReference type="AlphaFoldDB" id="A0A1K0I822"/>
<name>A0A1K0I822_CUPNE</name>
<protein>
    <recommendedName>
        <fullName evidence="2">HEXXH motif domain-containing protein</fullName>
    </recommendedName>
</protein>
<evidence type="ECO:0008006" key="2">
    <source>
        <dbReference type="Google" id="ProtNLM"/>
    </source>
</evidence>
<sequence>MILQFGMQFQISNLVTLIGAQDLSTARSLTSIGDIQRAYHHFIEHLQNRRPSGSPGVTRIITSATEANQFRSVFTNDSLLDDKKQSEVIRTCKDAEATEKRSLLKRALKELALYSNEHRILFDTVITDIFILPSEIARAGSTSSALGVIWANPKMQYSLHDVIEMLVHELTHHAMFLDELRHAHYDYKAMLDKRTWAQSAILHVSRPLDKVLHSAVVATEILLLREQILGHPVRPAIHPPTLKLMRYVGETLASVDAVLHSKSLSSGIFLDRAFEILENVKRSYATLLHSLRTATLH</sequence>